<keyword evidence="3" id="KW-1185">Reference proteome</keyword>
<evidence type="ECO:0000313" key="2">
    <source>
        <dbReference type="EMBL" id="OOQ57111.1"/>
    </source>
</evidence>
<evidence type="ECO:0008006" key="4">
    <source>
        <dbReference type="Google" id="ProtNLM"/>
    </source>
</evidence>
<evidence type="ECO:0000313" key="3">
    <source>
        <dbReference type="Proteomes" id="UP000189739"/>
    </source>
</evidence>
<dbReference type="AlphaFoldDB" id="A0A1S9P829"/>
<protein>
    <recommendedName>
        <fullName evidence="4">Copper resistance protein NlpE</fullName>
    </recommendedName>
</protein>
<name>A0A1S9P829_9SPHI</name>
<feature type="chain" id="PRO_5012729865" description="Copper resistance protein NlpE" evidence="1">
    <location>
        <begin position="24"/>
        <end position="167"/>
    </location>
</feature>
<proteinExistence type="predicted"/>
<feature type="signal peptide" evidence="1">
    <location>
        <begin position="1"/>
        <end position="23"/>
    </location>
</feature>
<comment type="caution">
    <text evidence="2">The sequence shown here is derived from an EMBL/GenBank/DDBJ whole genome shotgun (WGS) entry which is preliminary data.</text>
</comment>
<dbReference type="STRING" id="1792845.BC343_16425"/>
<gene>
    <name evidence="2" type="ORF">BC343_16425</name>
</gene>
<dbReference type="RefSeq" id="WP_078350983.1">
    <property type="nucleotide sequence ID" value="NZ_MBTF01000037.1"/>
</dbReference>
<reference evidence="2 3" key="1">
    <citation type="submission" date="2016-07" db="EMBL/GenBank/DDBJ databases">
        <title>Genomic analysis of zinc-resistant bacterium Mucilaginibacter pedocola TBZ30.</title>
        <authorList>
            <person name="Huang J."/>
            <person name="Tang J."/>
        </authorList>
    </citation>
    <scope>NUCLEOTIDE SEQUENCE [LARGE SCALE GENOMIC DNA]</scope>
    <source>
        <strain evidence="2 3">TBZ30</strain>
    </source>
</reference>
<dbReference type="OrthoDB" id="680977at2"/>
<sequence>MKRHQLTLLLIAAAGLCLLMALKSPTVEMSTSETYKGNSPCGNYIKPILGIASGADCERVSWQLVLYTNEEKQPAGFKLTGVYGMQQQGGPGFIGGGKAFSVEGNWQLTKGSKANPEAGVYQLVTKSRGHVLSFVKMNDDIIHLLYTDGSLMVGNGGWSYTLNRVKQ</sequence>
<dbReference type="Proteomes" id="UP000189739">
    <property type="component" value="Unassembled WGS sequence"/>
</dbReference>
<accession>A0A1S9P829</accession>
<organism evidence="2 3">
    <name type="scientific">Mucilaginibacter pedocola</name>
    <dbReference type="NCBI Taxonomy" id="1792845"/>
    <lineage>
        <taxon>Bacteria</taxon>
        <taxon>Pseudomonadati</taxon>
        <taxon>Bacteroidota</taxon>
        <taxon>Sphingobacteriia</taxon>
        <taxon>Sphingobacteriales</taxon>
        <taxon>Sphingobacteriaceae</taxon>
        <taxon>Mucilaginibacter</taxon>
    </lineage>
</organism>
<dbReference type="EMBL" id="MBTF01000037">
    <property type="protein sequence ID" value="OOQ57111.1"/>
    <property type="molecule type" value="Genomic_DNA"/>
</dbReference>
<keyword evidence="1" id="KW-0732">Signal</keyword>
<dbReference type="Gene3D" id="2.40.128.640">
    <property type="match status" value="1"/>
</dbReference>
<evidence type="ECO:0000256" key="1">
    <source>
        <dbReference type="SAM" id="SignalP"/>
    </source>
</evidence>